<dbReference type="AlphaFoldDB" id="A0AAD6Z1C2"/>
<dbReference type="EMBL" id="JARIHO010000112">
    <property type="protein sequence ID" value="KAJ7302732.1"/>
    <property type="molecule type" value="Genomic_DNA"/>
</dbReference>
<dbReference type="SUPFAM" id="SSF52309">
    <property type="entry name" value="N-(deoxy)ribosyltransferase-like"/>
    <property type="match status" value="1"/>
</dbReference>
<feature type="compositionally biased region" description="Basic and acidic residues" evidence="1">
    <location>
        <begin position="220"/>
        <end position="231"/>
    </location>
</feature>
<accession>A0AAD6Z1C2</accession>
<keyword evidence="2" id="KW-0732">Signal</keyword>
<evidence type="ECO:0000313" key="3">
    <source>
        <dbReference type="EMBL" id="KAJ7302732.1"/>
    </source>
</evidence>
<feature type="signal peptide" evidence="2">
    <location>
        <begin position="1"/>
        <end position="22"/>
    </location>
</feature>
<organism evidence="3 4">
    <name type="scientific">Mycena albidolilacea</name>
    <dbReference type="NCBI Taxonomy" id="1033008"/>
    <lineage>
        <taxon>Eukaryota</taxon>
        <taxon>Fungi</taxon>
        <taxon>Dikarya</taxon>
        <taxon>Basidiomycota</taxon>
        <taxon>Agaricomycotina</taxon>
        <taxon>Agaricomycetes</taxon>
        <taxon>Agaricomycetidae</taxon>
        <taxon>Agaricales</taxon>
        <taxon>Marasmiineae</taxon>
        <taxon>Mycenaceae</taxon>
        <taxon>Mycena</taxon>
    </lineage>
</organism>
<evidence type="ECO:0000256" key="1">
    <source>
        <dbReference type="SAM" id="MobiDB-lite"/>
    </source>
</evidence>
<feature type="compositionally biased region" description="Low complexity" evidence="1">
    <location>
        <begin position="243"/>
        <end position="254"/>
    </location>
</feature>
<evidence type="ECO:0000313" key="4">
    <source>
        <dbReference type="Proteomes" id="UP001218218"/>
    </source>
</evidence>
<reference evidence="3" key="1">
    <citation type="submission" date="2023-03" db="EMBL/GenBank/DDBJ databases">
        <title>Massive genome expansion in bonnet fungi (Mycena s.s.) driven by repeated elements and novel gene families across ecological guilds.</title>
        <authorList>
            <consortium name="Lawrence Berkeley National Laboratory"/>
            <person name="Harder C.B."/>
            <person name="Miyauchi S."/>
            <person name="Viragh M."/>
            <person name="Kuo A."/>
            <person name="Thoen E."/>
            <person name="Andreopoulos B."/>
            <person name="Lu D."/>
            <person name="Skrede I."/>
            <person name="Drula E."/>
            <person name="Henrissat B."/>
            <person name="Morin E."/>
            <person name="Kohler A."/>
            <person name="Barry K."/>
            <person name="LaButti K."/>
            <person name="Morin E."/>
            <person name="Salamov A."/>
            <person name="Lipzen A."/>
            <person name="Mereny Z."/>
            <person name="Hegedus B."/>
            <person name="Baldrian P."/>
            <person name="Stursova M."/>
            <person name="Weitz H."/>
            <person name="Taylor A."/>
            <person name="Grigoriev I.V."/>
            <person name="Nagy L.G."/>
            <person name="Martin F."/>
            <person name="Kauserud H."/>
        </authorList>
    </citation>
    <scope>NUCLEOTIDE SEQUENCE</scope>
    <source>
        <strain evidence="3">CBHHK002</strain>
    </source>
</reference>
<feature type="compositionally biased region" description="Basic residues" evidence="1">
    <location>
        <begin position="288"/>
        <end position="338"/>
    </location>
</feature>
<evidence type="ECO:0000256" key="2">
    <source>
        <dbReference type="SAM" id="SignalP"/>
    </source>
</evidence>
<comment type="caution">
    <text evidence="3">The sequence shown here is derived from an EMBL/GenBank/DDBJ whole genome shotgun (WGS) entry which is preliminary data.</text>
</comment>
<name>A0AAD6Z1C2_9AGAR</name>
<protein>
    <submittedName>
        <fullName evidence="3">Uncharacterized protein</fullName>
    </submittedName>
</protein>
<gene>
    <name evidence="3" type="ORF">DFH08DRAFT_904807</name>
</gene>
<feature type="region of interest" description="Disordered" evidence="1">
    <location>
        <begin position="209"/>
        <end position="338"/>
    </location>
</feature>
<proteinExistence type="predicted"/>
<sequence>MKNSLFIGLSALLCFSTSFVSALPINSTAVGLVRRTQRKTDSGLTVSNVPSDWPDDATLTRVLASAPGKAFFWTGRNGGVSVEGKALLVAKAQGGNTLEGTLSSGGVIMPDFDFGNPETVRIWTVASKTFAELASGDSFVVTGRSTREGNIFHKDELPRLKRNRRINKIFKIDSTTARRTLVFDRNAGKLDAAANEANLRRDACLAKPPQLTIPRRSNSFRRDLSPVEKRAAPAARNQRRKAAAAPACPLPGAAQNKKVVPRSATASKVPRERTFPAGGKKPAAKPPAQKRKVARPANRPKRAPGKAAPPRKRTTPVKKPKKAAKPATKARGKPRKRR</sequence>
<keyword evidence="4" id="KW-1185">Reference proteome</keyword>
<feature type="chain" id="PRO_5042217045" evidence="2">
    <location>
        <begin position="23"/>
        <end position="338"/>
    </location>
</feature>
<dbReference type="Proteomes" id="UP001218218">
    <property type="component" value="Unassembled WGS sequence"/>
</dbReference>